<name>A0A8J3ZJ46_9ACTN</name>
<dbReference type="AlphaFoldDB" id="A0A8J3ZJ46"/>
<feature type="domain" description="Thiopeptide-type bacteriocin biosynthesis" evidence="1">
    <location>
        <begin position="4"/>
        <end position="331"/>
    </location>
</feature>
<evidence type="ECO:0000313" key="3">
    <source>
        <dbReference type="Proteomes" id="UP000612585"/>
    </source>
</evidence>
<dbReference type="InterPro" id="IPR023809">
    <property type="entry name" value="Thiopep_bacteriocin_synth_dom"/>
</dbReference>
<dbReference type="EMBL" id="BOPG01000078">
    <property type="protein sequence ID" value="GIJ62466.1"/>
    <property type="molecule type" value="Genomic_DNA"/>
</dbReference>
<dbReference type="RefSeq" id="WP_204008134.1">
    <property type="nucleotide sequence ID" value="NZ_BOPG01000078.1"/>
</dbReference>
<dbReference type="Proteomes" id="UP000612585">
    <property type="component" value="Unassembled WGS sequence"/>
</dbReference>
<accession>A0A8J3ZJ46</accession>
<sequence length="343" mass="37175">MSEWVSIHVYHPADLGDLVTSCVAPAVTRLVHSGRVRGWFFLRYWEGGAHVRVRVATTPDLAGSVRADLRDAFGDHLARHPAPGTVTQAQYAELAGQLARNEGRDDYERVLQPPGSVLDVDYRPEHDVYGSGATMAAAERHFMESTALAVDILSTATPLDVRRGLALFLGLVTLADYEPDLPRLAAAFRAVGGHTQQRFAGSGAVSGDTASALHASYTGARERLRRQVHQAWRLVDAGPDGSGGSTAAADRVAAWLASIRRLRLALEQATRQGEFTIEPAGSPYVWYLAQLEPQRRAVASVLLRCAHLLNNRIGVAVPDEMHVAYLTARALADVDEVSAFREG</sequence>
<proteinExistence type="predicted"/>
<reference evidence="2" key="1">
    <citation type="submission" date="2021-01" db="EMBL/GenBank/DDBJ databases">
        <title>Whole genome shotgun sequence of Virgisporangium aurantiacum NBRC 16421.</title>
        <authorList>
            <person name="Komaki H."/>
            <person name="Tamura T."/>
        </authorList>
    </citation>
    <scope>NUCLEOTIDE SEQUENCE</scope>
    <source>
        <strain evidence="2">NBRC 16421</strain>
    </source>
</reference>
<keyword evidence="3" id="KW-1185">Reference proteome</keyword>
<evidence type="ECO:0000313" key="2">
    <source>
        <dbReference type="EMBL" id="GIJ62466.1"/>
    </source>
</evidence>
<dbReference type="Pfam" id="PF14028">
    <property type="entry name" value="Lant_dehydr_C"/>
    <property type="match status" value="1"/>
</dbReference>
<comment type="caution">
    <text evidence="2">The sequence shown here is derived from an EMBL/GenBank/DDBJ whole genome shotgun (WGS) entry which is preliminary data.</text>
</comment>
<gene>
    <name evidence="2" type="ORF">Vau01_099820</name>
</gene>
<organism evidence="2 3">
    <name type="scientific">Virgisporangium aurantiacum</name>
    <dbReference type="NCBI Taxonomy" id="175570"/>
    <lineage>
        <taxon>Bacteria</taxon>
        <taxon>Bacillati</taxon>
        <taxon>Actinomycetota</taxon>
        <taxon>Actinomycetes</taxon>
        <taxon>Micromonosporales</taxon>
        <taxon>Micromonosporaceae</taxon>
        <taxon>Virgisporangium</taxon>
    </lineage>
</organism>
<protein>
    <recommendedName>
        <fullName evidence="1">Thiopeptide-type bacteriocin biosynthesis domain-containing protein</fullName>
    </recommendedName>
</protein>
<evidence type="ECO:0000259" key="1">
    <source>
        <dbReference type="Pfam" id="PF14028"/>
    </source>
</evidence>